<proteinExistence type="predicted"/>
<dbReference type="SUPFAM" id="SSF103473">
    <property type="entry name" value="MFS general substrate transporter"/>
    <property type="match status" value="1"/>
</dbReference>
<dbReference type="EMBL" id="SNRW01002622">
    <property type="protein sequence ID" value="KAA6392208.1"/>
    <property type="molecule type" value="Genomic_DNA"/>
</dbReference>
<organism evidence="3 4">
    <name type="scientific">Streblomastix strix</name>
    <dbReference type="NCBI Taxonomy" id="222440"/>
    <lineage>
        <taxon>Eukaryota</taxon>
        <taxon>Metamonada</taxon>
        <taxon>Preaxostyla</taxon>
        <taxon>Oxymonadida</taxon>
        <taxon>Streblomastigidae</taxon>
        <taxon>Streblomastix</taxon>
    </lineage>
</organism>
<dbReference type="AlphaFoldDB" id="A0A5J4WB92"/>
<evidence type="ECO:0000313" key="3">
    <source>
        <dbReference type="EMBL" id="KAA6392208.1"/>
    </source>
</evidence>
<accession>A0A5J4WB92</accession>
<keyword evidence="1" id="KW-0472">Membrane</keyword>
<feature type="signal peptide" evidence="2">
    <location>
        <begin position="1"/>
        <end position="17"/>
    </location>
</feature>
<evidence type="ECO:0000256" key="2">
    <source>
        <dbReference type="SAM" id="SignalP"/>
    </source>
</evidence>
<feature type="transmembrane region" description="Helical" evidence="1">
    <location>
        <begin position="108"/>
        <end position="127"/>
    </location>
</feature>
<keyword evidence="1" id="KW-0812">Transmembrane</keyword>
<name>A0A5J4WB92_9EUKA</name>
<feature type="transmembrane region" description="Helical" evidence="1">
    <location>
        <begin position="68"/>
        <end position="88"/>
    </location>
</feature>
<reference evidence="3 4" key="1">
    <citation type="submission" date="2019-03" db="EMBL/GenBank/DDBJ databases">
        <title>Single cell metagenomics reveals metabolic interactions within the superorganism composed of flagellate Streblomastix strix and complex community of Bacteroidetes bacteria on its surface.</title>
        <authorList>
            <person name="Treitli S.C."/>
            <person name="Kolisko M."/>
            <person name="Husnik F."/>
            <person name="Keeling P."/>
            <person name="Hampl V."/>
        </authorList>
    </citation>
    <scope>NUCLEOTIDE SEQUENCE [LARGE SCALE GENOMIC DNA]</scope>
    <source>
        <strain evidence="3">ST1C</strain>
    </source>
</reference>
<protein>
    <recommendedName>
        <fullName evidence="5">Major facilitator superfamily (MFS) profile domain-containing protein</fullName>
    </recommendedName>
</protein>
<evidence type="ECO:0000256" key="1">
    <source>
        <dbReference type="SAM" id="Phobius"/>
    </source>
</evidence>
<dbReference type="InterPro" id="IPR036259">
    <property type="entry name" value="MFS_trans_sf"/>
</dbReference>
<gene>
    <name evidence="3" type="ORF">EZS28_012267</name>
</gene>
<comment type="caution">
    <text evidence="3">The sequence shown here is derived from an EMBL/GenBank/DDBJ whole genome shotgun (WGS) entry which is preliminary data.</text>
</comment>
<keyword evidence="1" id="KW-1133">Transmembrane helix</keyword>
<evidence type="ECO:0000313" key="4">
    <source>
        <dbReference type="Proteomes" id="UP000324800"/>
    </source>
</evidence>
<keyword evidence="2" id="KW-0732">Signal</keyword>
<dbReference type="OrthoDB" id="422206at2759"/>
<sequence>MIIFLVVCGLQSGVSQAWNGNITYLLTEIGINETIGGIGSFFAIVLAAVGGILSSFIVQRILIRKEKLIVGILYIIQDILMVFAVLMLPFPGEISSINGEENINHKVIIQAPTAILVILTILAGSFGGTPFPLYFEMVAELGFPHVSESISAGALAFLFISSDFI</sequence>
<feature type="transmembrane region" description="Helical" evidence="1">
    <location>
        <begin position="35"/>
        <end position="56"/>
    </location>
</feature>
<dbReference type="Proteomes" id="UP000324800">
    <property type="component" value="Unassembled WGS sequence"/>
</dbReference>
<evidence type="ECO:0008006" key="5">
    <source>
        <dbReference type="Google" id="ProtNLM"/>
    </source>
</evidence>
<feature type="chain" id="PRO_5023919187" description="Major facilitator superfamily (MFS) profile domain-containing protein" evidence="2">
    <location>
        <begin position="18"/>
        <end position="165"/>
    </location>
</feature>